<feature type="region of interest" description="Disordered" evidence="6">
    <location>
        <begin position="57"/>
        <end position="76"/>
    </location>
</feature>
<dbReference type="GO" id="GO:0000981">
    <property type="term" value="F:DNA-binding transcription factor activity, RNA polymerase II-specific"/>
    <property type="evidence" value="ECO:0007669"/>
    <property type="project" value="TreeGrafter"/>
</dbReference>
<dbReference type="InterPro" id="IPR013087">
    <property type="entry name" value="Znf_C2H2_type"/>
</dbReference>
<protein>
    <submittedName>
        <fullName evidence="8">ZN628 protein</fullName>
    </submittedName>
</protein>
<dbReference type="Gene3D" id="3.30.160.60">
    <property type="entry name" value="Classic Zinc Finger"/>
    <property type="match status" value="2"/>
</dbReference>
<reference evidence="8 9" key="1">
    <citation type="submission" date="2019-09" db="EMBL/GenBank/DDBJ databases">
        <title>Bird 10,000 Genomes (B10K) Project - Family phase.</title>
        <authorList>
            <person name="Zhang G."/>
        </authorList>
    </citation>
    <scope>NUCLEOTIDE SEQUENCE [LARGE SCALE GENOMIC DNA]</scope>
    <source>
        <strain evidence="8">B10K-DU-029-49</strain>
        <tissue evidence="8">Liver</tissue>
    </source>
</reference>
<evidence type="ECO:0000256" key="1">
    <source>
        <dbReference type="ARBA" id="ARBA00022723"/>
    </source>
</evidence>
<dbReference type="EMBL" id="VZRN01006085">
    <property type="protein sequence ID" value="NWV85095.1"/>
    <property type="molecule type" value="Genomic_DNA"/>
</dbReference>
<evidence type="ECO:0000313" key="8">
    <source>
        <dbReference type="EMBL" id="NWV85095.1"/>
    </source>
</evidence>
<feature type="non-terminal residue" evidence="8">
    <location>
        <position position="1"/>
    </location>
</feature>
<dbReference type="InterPro" id="IPR036236">
    <property type="entry name" value="Znf_C2H2_sf"/>
</dbReference>
<keyword evidence="3 5" id="KW-0863">Zinc-finger</keyword>
<organism evidence="8 9">
    <name type="scientific">Dasyornis broadbenti</name>
    <name type="common">rufous bristle-bird</name>
    <dbReference type="NCBI Taxonomy" id="243059"/>
    <lineage>
        <taxon>Eukaryota</taxon>
        <taxon>Metazoa</taxon>
        <taxon>Chordata</taxon>
        <taxon>Craniata</taxon>
        <taxon>Vertebrata</taxon>
        <taxon>Euteleostomi</taxon>
        <taxon>Archelosauria</taxon>
        <taxon>Archosauria</taxon>
        <taxon>Dinosauria</taxon>
        <taxon>Saurischia</taxon>
        <taxon>Theropoda</taxon>
        <taxon>Coelurosauria</taxon>
        <taxon>Aves</taxon>
        <taxon>Neognathae</taxon>
        <taxon>Neoaves</taxon>
        <taxon>Telluraves</taxon>
        <taxon>Australaves</taxon>
        <taxon>Passeriformes</taxon>
        <taxon>Meliphagoidea</taxon>
        <taxon>Dasyornithidae</taxon>
        <taxon>Dasyornis</taxon>
    </lineage>
</organism>
<dbReference type="PANTHER" id="PTHR23235">
    <property type="entry name" value="KRUEPPEL-LIKE TRANSCRIPTION FACTOR"/>
    <property type="match status" value="1"/>
</dbReference>
<evidence type="ECO:0000256" key="5">
    <source>
        <dbReference type="PROSITE-ProRule" id="PRU00042"/>
    </source>
</evidence>
<dbReference type="SMART" id="SM00355">
    <property type="entry name" value="ZnF_C2H2"/>
    <property type="match status" value="2"/>
</dbReference>
<dbReference type="GO" id="GO:0000978">
    <property type="term" value="F:RNA polymerase II cis-regulatory region sequence-specific DNA binding"/>
    <property type="evidence" value="ECO:0007669"/>
    <property type="project" value="TreeGrafter"/>
</dbReference>
<evidence type="ECO:0000256" key="6">
    <source>
        <dbReference type="SAM" id="MobiDB-lite"/>
    </source>
</evidence>
<evidence type="ECO:0000313" key="9">
    <source>
        <dbReference type="Proteomes" id="UP000521322"/>
    </source>
</evidence>
<dbReference type="SUPFAM" id="SSF57667">
    <property type="entry name" value="beta-beta-alpha zinc fingers"/>
    <property type="match status" value="1"/>
</dbReference>
<dbReference type="PANTHER" id="PTHR23235:SF120">
    <property type="entry name" value="KRUPPEL-LIKE FACTOR 15"/>
    <property type="match status" value="1"/>
</dbReference>
<evidence type="ECO:0000259" key="7">
    <source>
        <dbReference type="PROSITE" id="PS50157"/>
    </source>
</evidence>
<evidence type="ECO:0000256" key="4">
    <source>
        <dbReference type="ARBA" id="ARBA00022833"/>
    </source>
</evidence>
<dbReference type="PROSITE" id="PS00028">
    <property type="entry name" value="ZINC_FINGER_C2H2_1"/>
    <property type="match status" value="2"/>
</dbReference>
<dbReference type="PROSITE" id="PS50157">
    <property type="entry name" value="ZINC_FINGER_C2H2_2"/>
    <property type="match status" value="2"/>
</dbReference>
<evidence type="ECO:0000256" key="2">
    <source>
        <dbReference type="ARBA" id="ARBA00022737"/>
    </source>
</evidence>
<comment type="caution">
    <text evidence="8">The sequence shown here is derived from an EMBL/GenBank/DDBJ whole genome shotgun (WGS) entry which is preliminary data.</text>
</comment>
<evidence type="ECO:0000256" key="3">
    <source>
        <dbReference type="ARBA" id="ARBA00022771"/>
    </source>
</evidence>
<keyword evidence="9" id="KW-1185">Reference proteome</keyword>
<name>A0A7K6IAR9_9PASS</name>
<dbReference type="Pfam" id="PF00096">
    <property type="entry name" value="zf-C2H2"/>
    <property type="match status" value="2"/>
</dbReference>
<accession>A0A7K6IAR9</accession>
<keyword evidence="1" id="KW-0479">Metal-binding</keyword>
<sequence length="76" mass="8325">VHTGERPYTCATCGKSFTHSSNLHLHRRTHSAARPFRCPSCPKAFVMAAYLQRHLRTHTPAPHRAPGTAPEPAPGS</sequence>
<dbReference type="AlphaFoldDB" id="A0A7K6IAR9"/>
<dbReference type="FunFam" id="3.30.160.60:FF:002343">
    <property type="entry name" value="Zinc finger protein 33A"/>
    <property type="match status" value="1"/>
</dbReference>
<dbReference type="GO" id="GO:0008270">
    <property type="term" value="F:zinc ion binding"/>
    <property type="evidence" value="ECO:0007669"/>
    <property type="project" value="UniProtKB-KW"/>
</dbReference>
<dbReference type="Proteomes" id="UP000521322">
    <property type="component" value="Unassembled WGS sequence"/>
</dbReference>
<feature type="domain" description="C2H2-type" evidence="7">
    <location>
        <begin position="36"/>
        <end position="59"/>
    </location>
</feature>
<keyword evidence="4" id="KW-0862">Zinc</keyword>
<keyword evidence="2" id="KW-0677">Repeat</keyword>
<feature type="domain" description="C2H2-type" evidence="7">
    <location>
        <begin position="8"/>
        <end position="35"/>
    </location>
</feature>
<feature type="non-terminal residue" evidence="8">
    <location>
        <position position="76"/>
    </location>
</feature>
<dbReference type="FunFam" id="3.30.160.60:FF:000358">
    <property type="entry name" value="zinc finger protein 24"/>
    <property type="match status" value="1"/>
</dbReference>
<proteinExistence type="predicted"/>
<gene>
    <name evidence="8" type="primary">Znf628_1</name>
    <name evidence="8" type="ORF">DASBRO_R16085</name>
</gene>